<feature type="region of interest" description="Disordered" evidence="1">
    <location>
        <begin position="1"/>
        <end position="22"/>
    </location>
</feature>
<organism evidence="2 3">
    <name type="scientific">Rangifer tarandus platyrhynchus</name>
    <name type="common">Svalbard reindeer</name>
    <dbReference type="NCBI Taxonomy" id="3082113"/>
    <lineage>
        <taxon>Eukaryota</taxon>
        <taxon>Metazoa</taxon>
        <taxon>Chordata</taxon>
        <taxon>Craniata</taxon>
        <taxon>Vertebrata</taxon>
        <taxon>Euteleostomi</taxon>
        <taxon>Mammalia</taxon>
        <taxon>Eutheria</taxon>
        <taxon>Laurasiatheria</taxon>
        <taxon>Artiodactyla</taxon>
        <taxon>Ruminantia</taxon>
        <taxon>Pecora</taxon>
        <taxon>Cervidae</taxon>
        <taxon>Odocoileinae</taxon>
        <taxon>Rangifer</taxon>
    </lineage>
</organism>
<protein>
    <submittedName>
        <fullName evidence="2">Uncharacterized protein</fullName>
    </submittedName>
</protein>
<feature type="compositionally biased region" description="Basic and acidic residues" evidence="1">
    <location>
        <begin position="1"/>
        <end position="20"/>
    </location>
</feature>
<evidence type="ECO:0000313" key="2">
    <source>
        <dbReference type="EMBL" id="CAI9153634.1"/>
    </source>
</evidence>
<feature type="region of interest" description="Disordered" evidence="1">
    <location>
        <begin position="68"/>
        <end position="105"/>
    </location>
</feature>
<dbReference type="Proteomes" id="UP001176941">
    <property type="component" value="Chromosome 10"/>
</dbReference>
<proteinExistence type="predicted"/>
<name>A0ABN8XW81_RANTA</name>
<gene>
    <name evidence="2" type="ORF">MRATA1EN1_LOCUS2596</name>
</gene>
<dbReference type="EMBL" id="OX459946">
    <property type="protein sequence ID" value="CAI9153634.1"/>
    <property type="molecule type" value="Genomic_DNA"/>
</dbReference>
<evidence type="ECO:0000256" key="1">
    <source>
        <dbReference type="SAM" id="MobiDB-lite"/>
    </source>
</evidence>
<reference evidence="2" key="1">
    <citation type="submission" date="2023-04" db="EMBL/GenBank/DDBJ databases">
        <authorList>
            <consortium name="ELIXIR-Norway"/>
        </authorList>
    </citation>
    <scope>NUCLEOTIDE SEQUENCE [LARGE SCALE GENOMIC DNA]</scope>
</reference>
<accession>A0ABN8XW81</accession>
<evidence type="ECO:0000313" key="3">
    <source>
        <dbReference type="Proteomes" id="UP001176941"/>
    </source>
</evidence>
<sequence>MDVSTGDRAEPHRSAERPPELRVAGAWRAAAKPPGGCAMLPSGGRELELSLHLPSPPDFCKLCRWAETPPAGRPGGSGKADLSFLSAGRPGGSGKADLSFLSAPK</sequence>
<keyword evidence="3" id="KW-1185">Reference proteome</keyword>